<dbReference type="InterPro" id="IPR044083">
    <property type="entry name" value="RamA-like"/>
</dbReference>
<dbReference type="Proteomes" id="UP000011083">
    <property type="component" value="Unassembled WGS sequence"/>
</dbReference>
<organism evidence="3 4">
    <name type="scientific">Acanthamoeba castellanii (strain ATCC 30010 / Neff)</name>
    <dbReference type="NCBI Taxonomy" id="1257118"/>
    <lineage>
        <taxon>Eukaryota</taxon>
        <taxon>Amoebozoa</taxon>
        <taxon>Discosea</taxon>
        <taxon>Longamoebia</taxon>
        <taxon>Centramoebida</taxon>
        <taxon>Acanthamoebidae</taxon>
        <taxon>Acanthamoeba</taxon>
    </lineage>
</organism>
<dbReference type="PANTHER" id="PTHR43674">
    <property type="entry name" value="NITRILASE C965.09-RELATED"/>
    <property type="match status" value="1"/>
</dbReference>
<dbReference type="GeneID" id="14925957"/>
<dbReference type="OrthoDB" id="10250282at2759"/>
<evidence type="ECO:0000256" key="1">
    <source>
        <dbReference type="ARBA" id="ARBA00022801"/>
    </source>
</evidence>
<dbReference type="Gene3D" id="3.60.110.10">
    <property type="entry name" value="Carbon-nitrogen hydrolase"/>
    <property type="match status" value="1"/>
</dbReference>
<proteinExistence type="predicted"/>
<sequence length="295" mass="32427">MPLPTSPRWLCGGADDKATNLANAAQVVAKAAATHCTSSSAAVPLLLCFPELFLTGYNVGDVLHRDAEPVDGPSIKVANTIRNSVEKHVLRVMAELAKANRVHLVFGYPEKAVDNDQTTTTYYNSAIFISAEGEVLLNYRKTHLWGPYEKKYFTPGSSLAPVVKIGEVSVGLLICWDVEFPEPSRVLMLRGADLILVPTACMTSFAPEVTVRARAFENKLFVAYVNRAGEENGSRFCGLSSVVTPNGDCACKAGEESGELLFTDIEPKRADYQESRDRDPIHLERRTELYRELTQ</sequence>
<dbReference type="InterPro" id="IPR050345">
    <property type="entry name" value="Aliph_Amidase/BUP"/>
</dbReference>
<dbReference type="AlphaFoldDB" id="L8HI77"/>
<dbReference type="PROSITE" id="PS50263">
    <property type="entry name" value="CN_HYDROLASE"/>
    <property type="match status" value="1"/>
</dbReference>
<reference evidence="3 4" key="1">
    <citation type="journal article" date="2013" name="Genome Biol.">
        <title>Genome of Acanthamoeba castellanii highlights extensive lateral gene transfer and early evolution of tyrosine kinase signaling.</title>
        <authorList>
            <person name="Clarke M."/>
            <person name="Lohan A.J."/>
            <person name="Liu B."/>
            <person name="Lagkouvardos I."/>
            <person name="Roy S."/>
            <person name="Zafar N."/>
            <person name="Bertelli C."/>
            <person name="Schilde C."/>
            <person name="Kianianmomeni A."/>
            <person name="Burglin T.R."/>
            <person name="Frech C."/>
            <person name="Turcotte B."/>
            <person name="Kopec K.O."/>
            <person name="Synnott J.M."/>
            <person name="Choo C."/>
            <person name="Paponov I."/>
            <person name="Finkler A."/>
            <person name="Soon Heng Tan C."/>
            <person name="Hutchins A.P."/>
            <person name="Weinmeier T."/>
            <person name="Rattei T."/>
            <person name="Chu J.S."/>
            <person name="Gimenez G."/>
            <person name="Irimia M."/>
            <person name="Rigden D.J."/>
            <person name="Fitzpatrick D.A."/>
            <person name="Lorenzo-Morales J."/>
            <person name="Bateman A."/>
            <person name="Chiu C.H."/>
            <person name="Tang P."/>
            <person name="Hegemann P."/>
            <person name="Fromm H."/>
            <person name="Raoult D."/>
            <person name="Greub G."/>
            <person name="Miranda-Saavedra D."/>
            <person name="Chen N."/>
            <person name="Nash P."/>
            <person name="Ginger M.L."/>
            <person name="Horn M."/>
            <person name="Schaap P."/>
            <person name="Caler L."/>
            <person name="Loftus B."/>
        </authorList>
    </citation>
    <scope>NUCLEOTIDE SEQUENCE [LARGE SCALE GENOMIC DNA]</scope>
    <source>
        <strain evidence="3 4">Neff</strain>
    </source>
</reference>
<dbReference type="GO" id="GO:0016811">
    <property type="term" value="F:hydrolase activity, acting on carbon-nitrogen (but not peptide) bonds, in linear amides"/>
    <property type="evidence" value="ECO:0007669"/>
    <property type="project" value="UniProtKB-ARBA"/>
</dbReference>
<feature type="domain" description="CN hydrolase" evidence="2">
    <location>
        <begin position="1"/>
        <end position="267"/>
    </location>
</feature>
<keyword evidence="4" id="KW-1185">Reference proteome</keyword>
<dbReference type="CDD" id="cd07576">
    <property type="entry name" value="R-amidase_like"/>
    <property type="match status" value="1"/>
</dbReference>
<dbReference type="RefSeq" id="XP_004356822.1">
    <property type="nucleotide sequence ID" value="XM_004356769.1"/>
</dbReference>
<dbReference type="KEGG" id="acan:ACA1_176000"/>
<dbReference type="SUPFAM" id="SSF56317">
    <property type="entry name" value="Carbon-nitrogen hydrolase"/>
    <property type="match status" value="1"/>
</dbReference>
<dbReference type="PANTHER" id="PTHR43674:SF2">
    <property type="entry name" value="BETA-UREIDOPROPIONASE"/>
    <property type="match status" value="1"/>
</dbReference>
<gene>
    <name evidence="3" type="ORF">ACA1_176000</name>
</gene>
<dbReference type="Pfam" id="PF00795">
    <property type="entry name" value="CN_hydrolase"/>
    <property type="match status" value="1"/>
</dbReference>
<evidence type="ECO:0000259" key="2">
    <source>
        <dbReference type="PROSITE" id="PS50263"/>
    </source>
</evidence>
<dbReference type="STRING" id="1257118.L8HI77"/>
<dbReference type="VEuPathDB" id="AmoebaDB:ACA1_176000"/>
<name>L8HI77_ACACF</name>
<dbReference type="InterPro" id="IPR003010">
    <property type="entry name" value="C-N_Hydrolase"/>
</dbReference>
<dbReference type="EMBL" id="KB007811">
    <property type="protein sequence ID" value="ELR24922.1"/>
    <property type="molecule type" value="Genomic_DNA"/>
</dbReference>
<dbReference type="OMA" id="AYMNATW"/>
<evidence type="ECO:0000313" key="3">
    <source>
        <dbReference type="EMBL" id="ELR24922.1"/>
    </source>
</evidence>
<evidence type="ECO:0000313" key="4">
    <source>
        <dbReference type="Proteomes" id="UP000011083"/>
    </source>
</evidence>
<keyword evidence="1 3" id="KW-0378">Hydrolase</keyword>
<protein>
    <submittedName>
        <fullName evidence="3">Hydrolase, carbonnitrogen superfamily protein</fullName>
    </submittedName>
</protein>
<accession>L8HI77</accession>
<dbReference type="InterPro" id="IPR036526">
    <property type="entry name" value="C-N_Hydrolase_sf"/>
</dbReference>